<evidence type="ECO:0000313" key="3">
    <source>
        <dbReference type="EMBL" id="KHK88951.1"/>
    </source>
</evidence>
<keyword evidence="2" id="KW-0560">Oxidoreductase</keyword>
<dbReference type="Proteomes" id="UP000031057">
    <property type="component" value="Unassembled WGS sequence"/>
</dbReference>
<name>A0A0B1ZIC1_9SPHN</name>
<protein>
    <recommendedName>
        <fullName evidence="5">Short-chain dehydrogenase</fullName>
    </recommendedName>
</protein>
<dbReference type="Gene3D" id="3.40.50.720">
    <property type="entry name" value="NAD(P)-binding Rossmann-like Domain"/>
    <property type="match status" value="1"/>
</dbReference>
<dbReference type="SUPFAM" id="SSF51735">
    <property type="entry name" value="NAD(P)-binding Rossmann-fold domains"/>
    <property type="match status" value="1"/>
</dbReference>
<dbReference type="CDD" id="cd05233">
    <property type="entry name" value="SDR_c"/>
    <property type="match status" value="1"/>
</dbReference>
<dbReference type="InterPro" id="IPR036291">
    <property type="entry name" value="NAD(P)-bd_dom_sf"/>
</dbReference>
<dbReference type="RefSeq" id="WP_039290364.1">
    <property type="nucleotide sequence ID" value="NZ_JTDI01000011.1"/>
</dbReference>
<dbReference type="EMBL" id="JTDI01000011">
    <property type="protein sequence ID" value="KHK88951.1"/>
    <property type="molecule type" value="Genomic_DNA"/>
</dbReference>
<comment type="caution">
    <text evidence="3">The sequence shown here is derived from an EMBL/GenBank/DDBJ whole genome shotgun (WGS) entry which is preliminary data.</text>
</comment>
<dbReference type="Pfam" id="PF13561">
    <property type="entry name" value="adh_short_C2"/>
    <property type="match status" value="1"/>
</dbReference>
<sequence>MKSDNIVIITGAASGMGAAVAKRMAGEGAALLLCDVRADALEAFAEGLPQDTSVECLAADISAEDLPGCMAAAIGDRRVSALIHCAGLSSTMADGDRIFAVNLTGTIRLVDAVERFMADGGCIVLFASLAAHYLGSQLDSTIAVSLHADKVHELSQFASTPDAAYSVSKRGVLLLARQKALALGRKGVRIVSLSPGVIDTPMSRAEMELHSMMRDMIEASPAGRMARAEEVAEVAAFLCSDRASFITGTDILVDGGAFSVAGEASV</sequence>
<dbReference type="PANTHER" id="PTHR24321">
    <property type="entry name" value="DEHYDROGENASES, SHORT CHAIN"/>
    <property type="match status" value="1"/>
</dbReference>
<dbReference type="STRING" id="1348853.LK12_22900"/>
<evidence type="ECO:0008006" key="5">
    <source>
        <dbReference type="Google" id="ProtNLM"/>
    </source>
</evidence>
<accession>A0A0B1ZIC1</accession>
<evidence type="ECO:0000313" key="4">
    <source>
        <dbReference type="Proteomes" id="UP000031057"/>
    </source>
</evidence>
<organism evidence="3 4">
    <name type="scientific">Novosphingobium malaysiense</name>
    <dbReference type="NCBI Taxonomy" id="1348853"/>
    <lineage>
        <taxon>Bacteria</taxon>
        <taxon>Pseudomonadati</taxon>
        <taxon>Pseudomonadota</taxon>
        <taxon>Alphaproteobacteria</taxon>
        <taxon>Sphingomonadales</taxon>
        <taxon>Sphingomonadaceae</taxon>
        <taxon>Novosphingobium</taxon>
    </lineage>
</organism>
<dbReference type="Pfam" id="PF00106">
    <property type="entry name" value="adh_short"/>
    <property type="match status" value="1"/>
</dbReference>
<gene>
    <name evidence="3" type="ORF">LK12_22900</name>
</gene>
<evidence type="ECO:0000256" key="2">
    <source>
        <dbReference type="ARBA" id="ARBA00023002"/>
    </source>
</evidence>
<reference evidence="3 4" key="1">
    <citation type="submission" date="2014-10" db="EMBL/GenBank/DDBJ databases">
        <title>Genome sequence of Novosphingobium malaysiense MUSC 273(T).</title>
        <authorList>
            <person name="Lee L.-H."/>
        </authorList>
    </citation>
    <scope>NUCLEOTIDE SEQUENCE [LARGE SCALE GENOMIC DNA]</scope>
    <source>
        <strain evidence="3 4">MUSC 273</strain>
    </source>
</reference>
<dbReference type="PANTHER" id="PTHR24321:SF8">
    <property type="entry name" value="ESTRADIOL 17-BETA-DEHYDROGENASE 8-RELATED"/>
    <property type="match status" value="1"/>
</dbReference>
<dbReference type="OrthoDB" id="9779623at2"/>
<dbReference type="PRINTS" id="PR00081">
    <property type="entry name" value="GDHRDH"/>
</dbReference>
<proteinExistence type="inferred from homology"/>
<comment type="similarity">
    <text evidence="1">Belongs to the short-chain dehydrogenases/reductases (SDR) family.</text>
</comment>
<keyword evidence="4" id="KW-1185">Reference proteome</keyword>
<evidence type="ECO:0000256" key="1">
    <source>
        <dbReference type="ARBA" id="ARBA00006484"/>
    </source>
</evidence>
<dbReference type="AlphaFoldDB" id="A0A0B1ZIC1"/>
<dbReference type="InterPro" id="IPR002347">
    <property type="entry name" value="SDR_fam"/>
</dbReference>
<dbReference type="GO" id="GO:0016491">
    <property type="term" value="F:oxidoreductase activity"/>
    <property type="evidence" value="ECO:0007669"/>
    <property type="project" value="UniProtKB-KW"/>
</dbReference>